<accession>A0ABV9W8Z0</accession>
<keyword evidence="4" id="KW-1185">Reference proteome</keyword>
<name>A0ABV9W8Z0_9ACTN</name>
<proteinExistence type="predicted"/>
<evidence type="ECO:0000256" key="1">
    <source>
        <dbReference type="SAM" id="MobiDB-lite"/>
    </source>
</evidence>
<feature type="transmembrane region" description="Helical" evidence="2">
    <location>
        <begin position="55"/>
        <end position="74"/>
    </location>
</feature>
<reference evidence="4" key="1">
    <citation type="journal article" date="2019" name="Int. J. Syst. Evol. Microbiol.">
        <title>The Global Catalogue of Microorganisms (GCM) 10K type strain sequencing project: providing services to taxonomists for standard genome sequencing and annotation.</title>
        <authorList>
            <consortium name="The Broad Institute Genomics Platform"/>
            <consortium name="The Broad Institute Genome Sequencing Center for Infectious Disease"/>
            <person name="Wu L."/>
            <person name="Ma J."/>
        </authorList>
    </citation>
    <scope>NUCLEOTIDE SEQUENCE [LARGE SCALE GENOMIC DNA]</scope>
    <source>
        <strain evidence="4">CGMCC 4.7152</strain>
    </source>
</reference>
<protein>
    <recommendedName>
        <fullName evidence="5">Integral membrane protein</fullName>
    </recommendedName>
</protein>
<gene>
    <name evidence="3" type="ORF">ACFPIJ_41980</name>
</gene>
<comment type="caution">
    <text evidence="3">The sequence shown here is derived from an EMBL/GenBank/DDBJ whole genome shotgun (WGS) entry which is preliminary data.</text>
</comment>
<dbReference type="Proteomes" id="UP001595912">
    <property type="component" value="Unassembled WGS sequence"/>
</dbReference>
<evidence type="ECO:0000256" key="2">
    <source>
        <dbReference type="SAM" id="Phobius"/>
    </source>
</evidence>
<feature type="compositionally biased region" description="Low complexity" evidence="1">
    <location>
        <begin position="149"/>
        <end position="162"/>
    </location>
</feature>
<keyword evidence="2" id="KW-1133">Transmembrane helix</keyword>
<feature type="transmembrane region" description="Helical" evidence="2">
    <location>
        <begin position="222"/>
        <end position="243"/>
    </location>
</feature>
<evidence type="ECO:0008006" key="5">
    <source>
        <dbReference type="Google" id="ProtNLM"/>
    </source>
</evidence>
<feature type="region of interest" description="Disordered" evidence="1">
    <location>
        <begin position="148"/>
        <end position="214"/>
    </location>
</feature>
<dbReference type="RefSeq" id="WP_380124227.1">
    <property type="nucleotide sequence ID" value="NZ_JBHSIU010000060.1"/>
</dbReference>
<feature type="transmembrane region" description="Helical" evidence="2">
    <location>
        <begin position="28"/>
        <end position="48"/>
    </location>
</feature>
<feature type="transmembrane region" description="Helical" evidence="2">
    <location>
        <begin position="94"/>
        <end position="114"/>
    </location>
</feature>
<organism evidence="3 4">
    <name type="scientific">Dactylosporangium cerinum</name>
    <dbReference type="NCBI Taxonomy" id="1434730"/>
    <lineage>
        <taxon>Bacteria</taxon>
        <taxon>Bacillati</taxon>
        <taxon>Actinomycetota</taxon>
        <taxon>Actinomycetes</taxon>
        <taxon>Micromonosporales</taxon>
        <taxon>Micromonosporaceae</taxon>
        <taxon>Dactylosporangium</taxon>
    </lineage>
</organism>
<sequence length="451" mass="48058">MLVDNASQWSVLAFASVHVGGLLTHHSVPWSATLAAASLLVVAFSATVRAATGTLRSLALLSGLTAVVLLVAEVEYHGGWSFFLAGAPADDDQVLVEAVLLTVAVVGLSAAALLPEHGAEERLRALHARFGAWREDRRTWVLDLHSHSTAPPAEPATGAGAPSVLDPHGTPSVLDPHGTPSVLDPHGTPPMLDLGVLEPHGTVPEAPAVRPRRPAGRWRARLALTGGVAVTTLVLLLATGPMWEPDTYGQLPLTASPDRVGLFLATVPIVLAMLAATIVACLNLRRPGRRGVALAAAALVVLAVPVAWTRGGDDRYTPEPPHSAQAWHAATLSEVARGPEPHVKIEPGYPMTITFDEQEMHDFLNEQANLKQQARFGEQYGRAERSTLSSRHYQDTPPGWTDGSWWSRPVDWDDVLDGVRSGLPVVAFLALITALLPAPRRTELPRAGLLH</sequence>
<keyword evidence="2" id="KW-0812">Transmembrane</keyword>
<dbReference type="EMBL" id="JBHSIU010000060">
    <property type="protein sequence ID" value="MFC5004385.1"/>
    <property type="molecule type" value="Genomic_DNA"/>
</dbReference>
<feature type="transmembrane region" description="Helical" evidence="2">
    <location>
        <begin position="263"/>
        <end position="284"/>
    </location>
</feature>
<evidence type="ECO:0000313" key="3">
    <source>
        <dbReference type="EMBL" id="MFC5004385.1"/>
    </source>
</evidence>
<evidence type="ECO:0000313" key="4">
    <source>
        <dbReference type="Proteomes" id="UP001595912"/>
    </source>
</evidence>
<keyword evidence="2" id="KW-0472">Membrane</keyword>
<feature type="transmembrane region" description="Helical" evidence="2">
    <location>
        <begin position="291"/>
        <end position="308"/>
    </location>
</feature>